<dbReference type="InterPro" id="IPR016064">
    <property type="entry name" value="NAD/diacylglycerol_kinase_sf"/>
</dbReference>
<evidence type="ECO:0000259" key="1">
    <source>
        <dbReference type="PROSITE" id="PS50146"/>
    </source>
</evidence>
<gene>
    <name evidence="2" type="ORF">BJX67DRAFT_341892</name>
</gene>
<sequence>MLEHASTPTSEDTCFDCVVVGDHLQCRSSETLDQVAIHIDDILCVLPNRDERAYQYALLFFRKDANSPNAPPKLERLYVKTAPSAFLSHWLISGTPYSISHPSNKRTEVHVIISTASGTGNARLLFNSVLKPLFAYLGLGRYGVHETQSSQTITELCRSLFIPQAEADVQQTIVLLSGDGGLCDIIDAFYNTPKTLLATPNIALFPAGTGNAMASSTGLLAHLKAPSFALLHGKPCPIPVFIATFSRHTNYVQEGQAQSLTAPDGPCSKMYGGVVASWGIHSALVADSDTVEYRKFGADRFKMAANELLFPSDGSESHRYTGTVTLIKKDDHKNLVYREVLEPTEHMYVLATLVSNLEKDFMISPHSAPLDGSLRMIRFGPMSAQRAMQVLSSAYERGQHVHDGDVTYSEIEGFRIDFHELDKRWRRVCIDGRVVTVEEGGWMEVHKEERYLLNILLPDTREHV</sequence>
<reference evidence="2 3" key="1">
    <citation type="submission" date="2024-07" db="EMBL/GenBank/DDBJ databases">
        <title>Section-level genome sequencing and comparative genomics of Aspergillus sections Usti and Cavernicolus.</title>
        <authorList>
            <consortium name="Lawrence Berkeley National Laboratory"/>
            <person name="Nybo J.L."/>
            <person name="Vesth T.C."/>
            <person name="Theobald S."/>
            <person name="Frisvad J.C."/>
            <person name="Larsen T.O."/>
            <person name="Kjaerboelling I."/>
            <person name="Rothschild-Mancinelli K."/>
            <person name="Lyhne E.K."/>
            <person name="Kogle M.E."/>
            <person name="Barry K."/>
            <person name="Clum A."/>
            <person name="Na H."/>
            <person name="Ledsgaard L."/>
            <person name="Lin J."/>
            <person name="Lipzen A."/>
            <person name="Kuo A."/>
            <person name="Riley R."/>
            <person name="Mondo S."/>
            <person name="Labutti K."/>
            <person name="Haridas S."/>
            <person name="Pangalinan J."/>
            <person name="Salamov A.A."/>
            <person name="Simmons B.A."/>
            <person name="Magnuson J.K."/>
            <person name="Chen J."/>
            <person name="Drula E."/>
            <person name="Henrissat B."/>
            <person name="Wiebenga A."/>
            <person name="Lubbers R.J."/>
            <person name="Gomes A.C."/>
            <person name="Macurrencykelacurrency M.R."/>
            <person name="Stajich J."/>
            <person name="Grigoriev I.V."/>
            <person name="Mortensen U.H."/>
            <person name="De Vries R.P."/>
            <person name="Baker S.E."/>
            <person name="Andersen M.R."/>
        </authorList>
    </citation>
    <scope>NUCLEOTIDE SEQUENCE [LARGE SCALE GENOMIC DNA]</scope>
    <source>
        <strain evidence="2 3">CBS 449.75</strain>
    </source>
</reference>
<dbReference type="GeneID" id="98143023"/>
<keyword evidence="3" id="KW-1185">Reference proteome</keyword>
<dbReference type="InterPro" id="IPR050187">
    <property type="entry name" value="Lipid_Phosphate_FormReg"/>
</dbReference>
<dbReference type="Proteomes" id="UP001610432">
    <property type="component" value="Unassembled WGS sequence"/>
</dbReference>
<dbReference type="Gene3D" id="2.60.200.40">
    <property type="match status" value="1"/>
</dbReference>
<comment type="caution">
    <text evidence="2">The sequence shown here is derived from an EMBL/GenBank/DDBJ whole genome shotgun (WGS) entry which is preliminary data.</text>
</comment>
<dbReference type="EMBL" id="JBFXLQ010000002">
    <property type="protein sequence ID" value="KAL2872240.1"/>
    <property type="molecule type" value="Genomic_DNA"/>
</dbReference>
<dbReference type="InterPro" id="IPR017438">
    <property type="entry name" value="ATP-NAD_kinase_N"/>
</dbReference>
<protein>
    <submittedName>
        <fullName evidence="2">ATP-NAD kinase-like domain-containing protein</fullName>
    </submittedName>
</protein>
<organism evidence="2 3">
    <name type="scientific">Aspergillus lucknowensis</name>
    <dbReference type="NCBI Taxonomy" id="176173"/>
    <lineage>
        <taxon>Eukaryota</taxon>
        <taxon>Fungi</taxon>
        <taxon>Dikarya</taxon>
        <taxon>Ascomycota</taxon>
        <taxon>Pezizomycotina</taxon>
        <taxon>Eurotiomycetes</taxon>
        <taxon>Eurotiomycetidae</taxon>
        <taxon>Eurotiales</taxon>
        <taxon>Aspergillaceae</taxon>
        <taxon>Aspergillus</taxon>
        <taxon>Aspergillus subgen. Nidulantes</taxon>
    </lineage>
</organism>
<accession>A0ABR4M6K5</accession>
<dbReference type="SUPFAM" id="SSF111331">
    <property type="entry name" value="NAD kinase/diacylglycerol kinase-like"/>
    <property type="match status" value="1"/>
</dbReference>
<dbReference type="RefSeq" id="XP_070891219.1">
    <property type="nucleotide sequence ID" value="XM_071027951.1"/>
</dbReference>
<evidence type="ECO:0000313" key="3">
    <source>
        <dbReference type="Proteomes" id="UP001610432"/>
    </source>
</evidence>
<name>A0ABR4M6K5_9EURO</name>
<feature type="domain" description="DAGKc" evidence="1">
    <location>
        <begin position="104"/>
        <end position="248"/>
    </location>
</feature>
<evidence type="ECO:0000313" key="2">
    <source>
        <dbReference type="EMBL" id="KAL2872240.1"/>
    </source>
</evidence>
<dbReference type="InterPro" id="IPR001206">
    <property type="entry name" value="Diacylglycerol_kinase_cat_dom"/>
</dbReference>
<dbReference type="Pfam" id="PF00781">
    <property type="entry name" value="DAGK_cat"/>
    <property type="match status" value="1"/>
</dbReference>
<dbReference type="PROSITE" id="PS50146">
    <property type="entry name" value="DAGK"/>
    <property type="match status" value="1"/>
</dbReference>
<dbReference type="PANTHER" id="PTHR12358">
    <property type="entry name" value="SPHINGOSINE KINASE"/>
    <property type="match status" value="1"/>
</dbReference>
<dbReference type="PANTHER" id="PTHR12358:SF108">
    <property type="entry name" value="DAGKC DOMAIN-CONTAINING PROTEIN"/>
    <property type="match status" value="1"/>
</dbReference>
<proteinExistence type="predicted"/>
<dbReference type="Gene3D" id="3.40.50.10330">
    <property type="entry name" value="Probable inorganic polyphosphate/atp-NAD kinase, domain 1"/>
    <property type="match status" value="1"/>
</dbReference>